<evidence type="ECO:0000256" key="4">
    <source>
        <dbReference type="ARBA" id="ARBA00022989"/>
    </source>
</evidence>
<dbReference type="EMBL" id="BMXV01000009">
    <property type="protein sequence ID" value="GGY83292.1"/>
    <property type="molecule type" value="Genomic_DNA"/>
</dbReference>
<evidence type="ECO:0000313" key="12">
    <source>
        <dbReference type="Proteomes" id="UP000601597"/>
    </source>
</evidence>
<keyword evidence="2" id="KW-0813">Transport</keyword>
<protein>
    <recommendedName>
        <fullName evidence="13">Chloride channel protein, CIC family</fullName>
    </recommendedName>
</protein>
<dbReference type="Gene3D" id="1.10.3080.10">
    <property type="entry name" value="Clc chloride channel"/>
    <property type="match status" value="1"/>
</dbReference>
<dbReference type="SUPFAM" id="SSF81340">
    <property type="entry name" value="Clc chloride channel"/>
    <property type="match status" value="1"/>
</dbReference>
<dbReference type="PRINTS" id="PR00762">
    <property type="entry name" value="CLCHANNEL"/>
</dbReference>
<dbReference type="InterPro" id="IPR050368">
    <property type="entry name" value="ClC-type_chloride_channel"/>
</dbReference>
<comment type="subcellular location">
    <subcellularLocation>
        <location evidence="1">Membrane</location>
        <topology evidence="1">Multi-pass membrane protein</topology>
    </subcellularLocation>
</comment>
<comment type="caution">
    <text evidence="11">The sequence shown here is derived from an EMBL/GenBank/DDBJ whole genome shotgun (WGS) entry which is preliminary data.</text>
</comment>
<evidence type="ECO:0000256" key="9">
    <source>
        <dbReference type="ARBA" id="ARBA00023303"/>
    </source>
</evidence>
<feature type="transmembrane region" description="Helical" evidence="10">
    <location>
        <begin position="252"/>
        <end position="272"/>
    </location>
</feature>
<name>A0ABQ3B7X6_9GAMM</name>
<evidence type="ECO:0000256" key="1">
    <source>
        <dbReference type="ARBA" id="ARBA00004141"/>
    </source>
</evidence>
<dbReference type="PANTHER" id="PTHR43427:SF6">
    <property type="entry name" value="CHLORIDE CHANNEL PROTEIN CLC-E"/>
    <property type="match status" value="1"/>
</dbReference>
<evidence type="ECO:0000256" key="5">
    <source>
        <dbReference type="ARBA" id="ARBA00023065"/>
    </source>
</evidence>
<keyword evidence="12" id="KW-1185">Reference proteome</keyword>
<keyword evidence="9" id="KW-0407">Ion channel</keyword>
<gene>
    <name evidence="11" type="ORF">GCM10007071_33230</name>
</gene>
<evidence type="ECO:0000256" key="10">
    <source>
        <dbReference type="SAM" id="Phobius"/>
    </source>
</evidence>
<dbReference type="Proteomes" id="UP000601597">
    <property type="component" value="Unassembled WGS sequence"/>
</dbReference>
<keyword evidence="3 10" id="KW-0812">Transmembrane</keyword>
<feature type="transmembrane region" description="Helical" evidence="10">
    <location>
        <begin position="284"/>
        <end position="302"/>
    </location>
</feature>
<sequence>MKEPGTNGDTMGKLKKQLSDNLFPRFRRRLAGVDALPQLALLGLLSGVVTGGVILLFRFAIEWPLSHFLPAGNAENFEALHWLTRGALPLAGALLLGLLLNQLVSRDRKVGVVHVMERLNYHQGYIPLRSAIIQFITGVTTVITGQSAGREGPAVHLGATFSSLMGQYMRLPNNSIRTLVACGCAAAISASFNTPIAGVIFAMEVVMMEYTIAGFTPIILAAVTSAIITQAVYGAEPAFSVPALTMNSLLEIPWIIAMAIVIGVAAAGFIHLLSWASRYQHHSILLRLGAAGLLMVPFAILIPEVMGIGYDTVTGAIYGQIGFWLLLGVGVGKLLITALTIGLGMPSGIIGPTLFIGATLGGALGLIGAAVAPTAASSVGFYAMLGMGAMMGAVLQAPLAALMALMELTRNPNIILPAMLIITTSSLVTSEVFGKKSVFLTMLQNQGLSYHNSPIVQALRRASVGALMDRSVTRTDREITLSAARKLLKNEPKWLVVEGNNGPTAVLPSADLARFLEHLKKRAAEDDRPMPEVIDLMEMPANRRDIAPIQYQATLEEALDQFESSQAQALYVQRQVAPMIQRIYGVVLKSDIESYYQYRRS</sequence>
<dbReference type="InterPro" id="IPR014743">
    <property type="entry name" value="Cl-channel_core"/>
</dbReference>
<accession>A0ABQ3B7X6</accession>
<dbReference type="Pfam" id="PF00654">
    <property type="entry name" value="Voltage_CLC"/>
    <property type="match status" value="1"/>
</dbReference>
<evidence type="ECO:0000313" key="11">
    <source>
        <dbReference type="EMBL" id="GGY83292.1"/>
    </source>
</evidence>
<feature type="transmembrane region" description="Helical" evidence="10">
    <location>
        <begin position="79"/>
        <end position="100"/>
    </location>
</feature>
<keyword evidence="4 10" id="KW-1133">Transmembrane helix</keyword>
<feature type="transmembrane region" description="Helical" evidence="10">
    <location>
        <begin position="210"/>
        <end position="232"/>
    </location>
</feature>
<feature type="transmembrane region" description="Helical" evidence="10">
    <location>
        <begin position="414"/>
        <end position="434"/>
    </location>
</feature>
<keyword evidence="8" id="KW-0868">Chloride</keyword>
<evidence type="ECO:0000256" key="2">
    <source>
        <dbReference type="ARBA" id="ARBA00022448"/>
    </source>
</evidence>
<feature type="transmembrane region" description="Helical" evidence="10">
    <location>
        <begin position="322"/>
        <end position="342"/>
    </location>
</feature>
<evidence type="ECO:0008006" key="13">
    <source>
        <dbReference type="Google" id="ProtNLM"/>
    </source>
</evidence>
<reference evidence="12" key="1">
    <citation type="journal article" date="2019" name="Int. J. Syst. Evol. Microbiol.">
        <title>The Global Catalogue of Microorganisms (GCM) 10K type strain sequencing project: providing services to taxonomists for standard genome sequencing and annotation.</title>
        <authorList>
            <consortium name="The Broad Institute Genomics Platform"/>
            <consortium name="The Broad Institute Genome Sequencing Center for Infectious Disease"/>
            <person name="Wu L."/>
            <person name="Ma J."/>
        </authorList>
    </citation>
    <scope>NUCLEOTIDE SEQUENCE [LARGE SCALE GENOMIC DNA]</scope>
    <source>
        <strain evidence="12">KCTC 22280</strain>
    </source>
</reference>
<proteinExistence type="predicted"/>
<evidence type="ECO:0000256" key="3">
    <source>
        <dbReference type="ARBA" id="ARBA00022692"/>
    </source>
</evidence>
<keyword evidence="6 10" id="KW-0472">Membrane</keyword>
<organism evidence="11 12">
    <name type="scientific">Marinobacter zhanjiangensis</name>
    <dbReference type="NCBI Taxonomy" id="578215"/>
    <lineage>
        <taxon>Bacteria</taxon>
        <taxon>Pseudomonadati</taxon>
        <taxon>Pseudomonadota</taxon>
        <taxon>Gammaproteobacteria</taxon>
        <taxon>Pseudomonadales</taxon>
        <taxon>Marinobacteraceae</taxon>
        <taxon>Marinobacter</taxon>
    </lineage>
</organism>
<keyword evidence="7" id="KW-0869">Chloride channel</keyword>
<evidence type="ECO:0000256" key="7">
    <source>
        <dbReference type="ARBA" id="ARBA00023173"/>
    </source>
</evidence>
<dbReference type="PANTHER" id="PTHR43427">
    <property type="entry name" value="CHLORIDE CHANNEL PROTEIN CLC-E"/>
    <property type="match status" value="1"/>
</dbReference>
<keyword evidence="5" id="KW-0406">Ion transport</keyword>
<dbReference type="InterPro" id="IPR001807">
    <property type="entry name" value="ClC"/>
</dbReference>
<feature type="transmembrane region" description="Helical" evidence="10">
    <location>
        <begin position="381"/>
        <end position="402"/>
    </location>
</feature>
<feature type="transmembrane region" description="Helical" evidence="10">
    <location>
        <begin position="35"/>
        <end position="59"/>
    </location>
</feature>
<evidence type="ECO:0000256" key="6">
    <source>
        <dbReference type="ARBA" id="ARBA00023136"/>
    </source>
</evidence>
<evidence type="ECO:0000256" key="8">
    <source>
        <dbReference type="ARBA" id="ARBA00023214"/>
    </source>
</evidence>
<feature type="transmembrane region" description="Helical" evidence="10">
    <location>
        <begin position="354"/>
        <end position="375"/>
    </location>
</feature>
<dbReference type="CDD" id="cd00400">
    <property type="entry name" value="Voltage_gated_ClC"/>
    <property type="match status" value="1"/>
</dbReference>